<comment type="caution">
    <text evidence="2">The sequence shown here is derived from an EMBL/GenBank/DDBJ whole genome shotgun (WGS) entry which is preliminary data.</text>
</comment>
<keyword evidence="3" id="KW-1185">Reference proteome</keyword>
<feature type="region of interest" description="Disordered" evidence="1">
    <location>
        <begin position="13"/>
        <end position="33"/>
    </location>
</feature>
<reference evidence="2" key="1">
    <citation type="submission" date="2020-08" db="EMBL/GenBank/DDBJ databases">
        <title>Multicomponent nature underlies the extraordinary mechanical properties of spider dragline silk.</title>
        <authorList>
            <person name="Kono N."/>
            <person name="Nakamura H."/>
            <person name="Mori M."/>
            <person name="Yoshida Y."/>
            <person name="Ohtoshi R."/>
            <person name="Malay A.D."/>
            <person name="Moran D.A.P."/>
            <person name="Tomita M."/>
            <person name="Numata K."/>
            <person name="Arakawa K."/>
        </authorList>
    </citation>
    <scope>NUCLEOTIDE SEQUENCE</scope>
</reference>
<organism evidence="2 3">
    <name type="scientific">Trichonephila clavipes</name>
    <name type="common">Golden silk orbweaver</name>
    <name type="synonym">Nephila clavipes</name>
    <dbReference type="NCBI Taxonomy" id="2585209"/>
    <lineage>
        <taxon>Eukaryota</taxon>
        <taxon>Metazoa</taxon>
        <taxon>Ecdysozoa</taxon>
        <taxon>Arthropoda</taxon>
        <taxon>Chelicerata</taxon>
        <taxon>Arachnida</taxon>
        <taxon>Araneae</taxon>
        <taxon>Araneomorphae</taxon>
        <taxon>Entelegynae</taxon>
        <taxon>Araneoidea</taxon>
        <taxon>Nephilidae</taxon>
        <taxon>Trichonephila</taxon>
    </lineage>
</organism>
<evidence type="ECO:0000313" key="2">
    <source>
        <dbReference type="EMBL" id="GFY15935.1"/>
    </source>
</evidence>
<dbReference type="AlphaFoldDB" id="A0A8X6VQC1"/>
<proteinExistence type="predicted"/>
<gene>
    <name evidence="2" type="ORF">TNCV_1285801</name>
</gene>
<accession>A0A8X6VQC1</accession>
<evidence type="ECO:0000313" key="3">
    <source>
        <dbReference type="Proteomes" id="UP000887159"/>
    </source>
</evidence>
<feature type="compositionally biased region" description="Basic and acidic residues" evidence="1">
    <location>
        <begin position="18"/>
        <end position="28"/>
    </location>
</feature>
<protein>
    <submittedName>
        <fullName evidence="2">Uncharacterized protein</fullName>
    </submittedName>
</protein>
<evidence type="ECO:0000256" key="1">
    <source>
        <dbReference type="SAM" id="MobiDB-lite"/>
    </source>
</evidence>
<dbReference type="EMBL" id="BMAU01021335">
    <property type="protein sequence ID" value="GFY15935.1"/>
    <property type="molecule type" value="Genomic_DNA"/>
</dbReference>
<name>A0A8X6VQC1_TRICX</name>
<dbReference type="Proteomes" id="UP000887159">
    <property type="component" value="Unassembled WGS sequence"/>
</dbReference>
<sequence>MLNAVSLCLQQSTTLQHTPKDPHSDRLSDSLGPLSPTVTYQGSHLRASPCYPKAAIHSNNLALTSTSTAFHAEIVEVEIGGVAIYRPFGEFRKANRKARTVTCIVLKANDWRTSSPMPR</sequence>